<dbReference type="PANTHER" id="PTHR28307:SF1">
    <property type="entry name" value="PAL1 CELL MORPHOLOGY PROTEIN"/>
    <property type="match status" value="1"/>
</dbReference>
<dbReference type="OrthoDB" id="5389892at2759"/>
<dbReference type="GO" id="GO:0005737">
    <property type="term" value="C:cytoplasm"/>
    <property type="evidence" value="ECO:0007669"/>
    <property type="project" value="TreeGrafter"/>
</dbReference>
<evidence type="ECO:0000313" key="2">
    <source>
        <dbReference type="EMBL" id="KPI45370.1"/>
    </source>
</evidence>
<proteinExistence type="predicted"/>
<sequence>MDTSSKNWATEYLIDPVSAPQPSEEDGPGGTSFRRPDEKATPTTSVTPKAASVRSSGSRLSKNNPYRKSLDTPPQSAGITRSTSLRSPTSTSYPSPPPSASPRRGGIWRPQHFHRPPRRTSSLSAKHAGDMSHRPLDVLTKEKHTADRARHATRKHHIQPDTIDSLDTIAGAAYHHSGPYDATLFARNNSSSGPLAALTDSNAETLRATPKEKIIDSVRGHRPLDGVAAYAPGETDPNGHTYDYSQSNMMLEANPAGGAYKRWPGVQYHDDDIKGKGEPSYSIEKQLKEHNLDGEKQGRDVDGNGRVSIEMTSQSPRHRGHRRDISGASATSTGSAGGALASTGVFDDGHGQMPRRSGSLSQGLKKRWGSVRKHMHRDSE</sequence>
<protein>
    <recommendedName>
        <fullName evidence="4">Protein pal1</fullName>
    </recommendedName>
</protein>
<feature type="compositionally biased region" description="Polar residues" evidence="1">
    <location>
        <begin position="41"/>
        <end position="79"/>
    </location>
</feature>
<feature type="region of interest" description="Disordered" evidence="1">
    <location>
        <begin position="1"/>
        <end position="161"/>
    </location>
</feature>
<reference evidence="2 3" key="1">
    <citation type="submission" date="2015-06" db="EMBL/GenBank/DDBJ databases">
        <title>Draft genome of the ant-associated black yeast Phialophora attae CBS 131958.</title>
        <authorList>
            <person name="Moreno L.F."/>
            <person name="Stielow B.J."/>
            <person name="de Hoog S."/>
            <person name="Vicente V.A."/>
            <person name="Weiss V.A."/>
            <person name="de Vries M."/>
            <person name="Cruz L.M."/>
            <person name="Souza E.M."/>
        </authorList>
    </citation>
    <scope>NUCLEOTIDE SEQUENCE [LARGE SCALE GENOMIC DNA]</scope>
    <source>
        <strain evidence="2 3">CBS 131958</strain>
    </source>
</reference>
<dbReference type="VEuPathDB" id="FungiDB:AB675_2849"/>
<evidence type="ECO:0000256" key="1">
    <source>
        <dbReference type="SAM" id="MobiDB-lite"/>
    </source>
</evidence>
<dbReference type="EMBL" id="LFJN01000002">
    <property type="protein sequence ID" value="KPI45370.1"/>
    <property type="molecule type" value="Genomic_DNA"/>
</dbReference>
<feature type="compositionally biased region" description="Low complexity" evidence="1">
    <location>
        <begin position="80"/>
        <end position="93"/>
    </location>
</feature>
<feature type="compositionally biased region" description="Basic residues" evidence="1">
    <location>
        <begin position="364"/>
        <end position="380"/>
    </location>
</feature>
<feature type="compositionally biased region" description="Basic and acidic residues" evidence="1">
    <location>
        <begin position="127"/>
        <end position="150"/>
    </location>
</feature>
<evidence type="ECO:0008006" key="4">
    <source>
        <dbReference type="Google" id="ProtNLM"/>
    </source>
</evidence>
<accession>A0A0N1HAW3</accession>
<feature type="compositionally biased region" description="Basic and acidic residues" evidence="1">
    <location>
        <begin position="268"/>
        <end position="277"/>
    </location>
</feature>
<dbReference type="RefSeq" id="XP_018005333.1">
    <property type="nucleotide sequence ID" value="XM_018142852.1"/>
</dbReference>
<organism evidence="2 3">
    <name type="scientific">Cyphellophora attinorum</name>
    <dbReference type="NCBI Taxonomy" id="1664694"/>
    <lineage>
        <taxon>Eukaryota</taxon>
        <taxon>Fungi</taxon>
        <taxon>Dikarya</taxon>
        <taxon>Ascomycota</taxon>
        <taxon>Pezizomycotina</taxon>
        <taxon>Eurotiomycetes</taxon>
        <taxon>Chaetothyriomycetidae</taxon>
        <taxon>Chaetothyriales</taxon>
        <taxon>Cyphellophoraceae</taxon>
        <taxon>Cyphellophora</taxon>
    </lineage>
</organism>
<dbReference type="InterPro" id="IPR013226">
    <property type="entry name" value="Pal1"/>
</dbReference>
<keyword evidence="3" id="KW-1185">Reference proteome</keyword>
<feature type="compositionally biased region" description="Low complexity" evidence="1">
    <location>
        <begin position="326"/>
        <end position="344"/>
    </location>
</feature>
<evidence type="ECO:0000313" key="3">
    <source>
        <dbReference type="Proteomes" id="UP000038010"/>
    </source>
</evidence>
<name>A0A0N1HAW3_9EURO</name>
<comment type="caution">
    <text evidence="2">The sequence shown here is derived from an EMBL/GenBank/DDBJ whole genome shotgun (WGS) entry which is preliminary data.</text>
</comment>
<dbReference type="Proteomes" id="UP000038010">
    <property type="component" value="Unassembled WGS sequence"/>
</dbReference>
<dbReference type="GeneID" id="28734732"/>
<dbReference type="AlphaFoldDB" id="A0A0N1HAW3"/>
<gene>
    <name evidence="2" type="ORF">AB675_2849</name>
</gene>
<feature type="region of interest" description="Disordered" evidence="1">
    <location>
        <begin position="267"/>
        <end position="380"/>
    </location>
</feature>
<feature type="compositionally biased region" description="Basic and acidic residues" evidence="1">
    <location>
        <begin position="285"/>
        <end position="303"/>
    </location>
</feature>
<dbReference type="PANTHER" id="PTHR28307">
    <property type="entry name" value="PROTEIN PAL1"/>
    <property type="match status" value="1"/>
</dbReference>